<dbReference type="InterPro" id="IPR029063">
    <property type="entry name" value="SAM-dependent_MTases_sf"/>
</dbReference>
<dbReference type="InterPro" id="IPR041698">
    <property type="entry name" value="Methyltransf_25"/>
</dbReference>
<dbReference type="PANTHER" id="PTHR42912">
    <property type="entry name" value="METHYLTRANSFERASE"/>
    <property type="match status" value="1"/>
</dbReference>
<protein>
    <recommendedName>
        <fullName evidence="1">Methyltransferase domain-containing protein</fullName>
    </recommendedName>
</protein>
<evidence type="ECO:0000259" key="1">
    <source>
        <dbReference type="Pfam" id="PF13649"/>
    </source>
</evidence>
<name>S8B1B7_PENO1</name>
<organism evidence="2 3">
    <name type="scientific">Penicillium oxalicum (strain 114-2 / CGMCC 5302)</name>
    <name type="common">Penicillium decumbens</name>
    <dbReference type="NCBI Taxonomy" id="933388"/>
    <lineage>
        <taxon>Eukaryota</taxon>
        <taxon>Fungi</taxon>
        <taxon>Dikarya</taxon>
        <taxon>Ascomycota</taxon>
        <taxon>Pezizomycotina</taxon>
        <taxon>Eurotiomycetes</taxon>
        <taxon>Eurotiomycetidae</taxon>
        <taxon>Eurotiales</taxon>
        <taxon>Aspergillaceae</taxon>
        <taxon>Penicillium</taxon>
    </lineage>
</organism>
<proteinExistence type="predicted"/>
<keyword evidence="3" id="KW-1185">Reference proteome</keyword>
<dbReference type="Proteomes" id="UP000019376">
    <property type="component" value="Unassembled WGS sequence"/>
</dbReference>
<dbReference type="HOGENOM" id="CLU_065416_0_0_1"/>
<reference evidence="2 3" key="1">
    <citation type="journal article" date="2013" name="PLoS ONE">
        <title>Genomic and secretomic analyses reveal unique features of the lignocellulolytic enzyme system of Penicillium decumbens.</title>
        <authorList>
            <person name="Liu G."/>
            <person name="Zhang L."/>
            <person name="Wei X."/>
            <person name="Zou G."/>
            <person name="Qin Y."/>
            <person name="Ma L."/>
            <person name="Li J."/>
            <person name="Zheng H."/>
            <person name="Wang S."/>
            <person name="Wang C."/>
            <person name="Xun L."/>
            <person name="Zhao G.-P."/>
            <person name="Zhou Z."/>
            <person name="Qu Y."/>
        </authorList>
    </citation>
    <scope>NUCLEOTIDE SEQUENCE [LARGE SCALE GENOMIC DNA]</scope>
    <source>
        <strain evidence="3">114-2 / CGMCC 5302</strain>
    </source>
</reference>
<dbReference type="CDD" id="cd02440">
    <property type="entry name" value="AdoMet_MTases"/>
    <property type="match status" value="1"/>
</dbReference>
<dbReference type="eggNOG" id="ENOG502S4V1">
    <property type="taxonomic scope" value="Eukaryota"/>
</dbReference>
<evidence type="ECO:0000313" key="2">
    <source>
        <dbReference type="EMBL" id="EPS28137.1"/>
    </source>
</evidence>
<dbReference type="InterPro" id="IPR050508">
    <property type="entry name" value="Methyltransf_Superfamily"/>
</dbReference>
<accession>S8B1B7</accession>
<dbReference type="SUPFAM" id="SSF53335">
    <property type="entry name" value="S-adenosyl-L-methionine-dependent methyltransferases"/>
    <property type="match status" value="1"/>
</dbReference>
<dbReference type="Gene3D" id="3.40.50.150">
    <property type="entry name" value="Vaccinia Virus protein VP39"/>
    <property type="match status" value="1"/>
</dbReference>
<dbReference type="Pfam" id="PF13649">
    <property type="entry name" value="Methyltransf_25"/>
    <property type="match status" value="1"/>
</dbReference>
<dbReference type="AlphaFoldDB" id="S8B1B7"/>
<dbReference type="OrthoDB" id="2013972at2759"/>
<evidence type="ECO:0000313" key="3">
    <source>
        <dbReference type="Proteomes" id="UP000019376"/>
    </source>
</evidence>
<gene>
    <name evidence="2" type="ORF">PDE_03083</name>
</gene>
<dbReference type="EMBL" id="KB644410">
    <property type="protein sequence ID" value="EPS28137.1"/>
    <property type="molecule type" value="Genomic_DNA"/>
</dbReference>
<dbReference type="PANTHER" id="PTHR42912:SF83">
    <property type="entry name" value="METHYLTRANSFERASE TYPE 11 DOMAIN-CONTAINING PROTEIN"/>
    <property type="match status" value="1"/>
</dbReference>
<dbReference type="GO" id="GO:0008168">
    <property type="term" value="F:methyltransferase activity"/>
    <property type="evidence" value="ECO:0007669"/>
    <property type="project" value="TreeGrafter"/>
</dbReference>
<dbReference type="PhylomeDB" id="S8B1B7"/>
<sequence>MAANTKGWEKIFKDDQFVKQYKTGEHITGRFARILLDQSGLLTNSSPDTSLIVFDNACGTGVVSSILQSELDDQVKRKMQLTCGDISPGMLEYAKARADEEGWQNAHFEIIDAQQSGLPSSHFTHVIASFVYMALPKSLAALDDATRILRPGGTLAFSTWIQPGWLSVMQKGIETIPGNLPFPSASQFLAALNGEKWNSIEWIVSELEKRGYQDVNVRPVTDKLSLNVSDFENMSMTMFPMVTKAFWTEEQRKYSLDEVRLALRNYLQNTYGHEGDIPMQWTAIMATARKPN</sequence>
<feature type="domain" description="Methyltransferase" evidence="1">
    <location>
        <begin position="53"/>
        <end position="153"/>
    </location>
</feature>